<dbReference type="Proteomes" id="UP000430021">
    <property type="component" value="Unassembled WGS sequence"/>
</dbReference>
<dbReference type="Proteomes" id="UP000548685">
    <property type="component" value="Unassembled WGS sequence"/>
</dbReference>
<keyword evidence="4" id="KW-1185">Reference proteome</keyword>
<protein>
    <submittedName>
        <fullName evidence="2">Uncharacterized protein</fullName>
    </submittedName>
</protein>
<dbReference type="AlphaFoldDB" id="A0A6I4UNZ3"/>
<accession>A0A6I4UNZ3</accession>
<sequence>MHADIIKQMRDEEAGLLLKLNAVRNLLSVYGEAPVATSAASTQSVKRTAPASRAREKVAITSFTMQTRMSVLLSLDAMVHAPGLLKTSALVEYIEKRGHEITGNNKVNALGALLARSEDVQGHGKSGWTVADRERALSILAEHLHNEKGPHSVYAGGPETAPYALTEEAME</sequence>
<evidence type="ECO:0000313" key="2">
    <source>
        <dbReference type="EMBL" id="MXP39183.1"/>
    </source>
</evidence>
<gene>
    <name evidence="1" type="ORF">FHS52_001690</name>
    <name evidence="2" type="ORF">GRI59_11260</name>
</gene>
<comment type="caution">
    <text evidence="2">The sequence shown here is derived from an EMBL/GenBank/DDBJ whole genome shotgun (WGS) entry which is preliminary data.</text>
</comment>
<evidence type="ECO:0000313" key="4">
    <source>
        <dbReference type="Proteomes" id="UP000548685"/>
    </source>
</evidence>
<dbReference type="EMBL" id="JACICE010000002">
    <property type="protein sequence ID" value="MBB3775721.1"/>
    <property type="molecule type" value="Genomic_DNA"/>
</dbReference>
<name>A0A6I4UNZ3_9SPHN</name>
<dbReference type="OrthoDB" id="9918987at2"/>
<evidence type="ECO:0000313" key="1">
    <source>
        <dbReference type="EMBL" id="MBB3775721.1"/>
    </source>
</evidence>
<reference evidence="1 4" key="2">
    <citation type="submission" date="2020-08" db="EMBL/GenBank/DDBJ databases">
        <title>Genomic Encyclopedia of Type Strains, Phase IV (KMG-IV): sequencing the most valuable type-strain genomes for metagenomic binning, comparative biology and taxonomic classification.</title>
        <authorList>
            <person name="Goeker M."/>
        </authorList>
    </citation>
    <scope>NUCLEOTIDE SEQUENCE [LARGE SCALE GENOMIC DNA]</scope>
    <source>
        <strain evidence="1 4">DSM 8510</strain>
    </source>
</reference>
<organism evidence="2 3">
    <name type="scientific">Erythrobacter ramosus</name>
    <dbReference type="NCBI Taxonomy" id="35811"/>
    <lineage>
        <taxon>Bacteria</taxon>
        <taxon>Pseudomonadati</taxon>
        <taxon>Pseudomonadota</taxon>
        <taxon>Alphaproteobacteria</taxon>
        <taxon>Sphingomonadales</taxon>
        <taxon>Erythrobacteraceae</taxon>
        <taxon>Erythrobacter/Porphyrobacter group</taxon>
        <taxon>Erythrobacter</taxon>
    </lineage>
</organism>
<evidence type="ECO:0000313" key="3">
    <source>
        <dbReference type="Proteomes" id="UP000430021"/>
    </source>
</evidence>
<reference evidence="2 3" key="1">
    <citation type="submission" date="2019-12" db="EMBL/GenBank/DDBJ databases">
        <title>Genomic-based taxomic classification of the family Erythrobacteraceae.</title>
        <authorList>
            <person name="Xu L."/>
        </authorList>
    </citation>
    <scope>NUCLEOTIDE SEQUENCE [LARGE SCALE GENOMIC DNA]</scope>
    <source>
        <strain evidence="2 3">JCM 10282</strain>
    </source>
</reference>
<dbReference type="RefSeq" id="WP_160761247.1">
    <property type="nucleotide sequence ID" value="NZ_BAAADZ010000010.1"/>
</dbReference>
<proteinExistence type="predicted"/>
<dbReference type="EMBL" id="WTYB01000002">
    <property type="protein sequence ID" value="MXP39183.1"/>
    <property type="molecule type" value="Genomic_DNA"/>
</dbReference>